<comment type="caution">
    <text evidence="7">The sequence shown here is derived from an EMBL/GenBank/DDBJ whole genome shotgun (WGS) entry which is preliminary data.</text>
</comment>
<evidence type="ECO:0000256" key="6">
    <source>
        <dbReference type="SAM" id="MobiDB-lite"/>
    </source>
</evidence>
<evidence type="ECO:0000256" key="5">
    <source>
        <dbReference type="ARBA" id="ARBA00023242"/>
    </source>
</evidence>
<feature type="region of interest" description="Disordered" evidence="6">
    <location>
        <begin position="432"/>
        <end position="467"/>
    </location>
</feature>
<feature type="compositionally biased region" description="Acidic residues" evidence="6">
    <location>
        <begin position="265"/>
        <end position="278"/>
    </location>
</feature>
<reference evidence="7" key="1">
    <citation type="submission" date="2016-04" db="EMBL/GenBank/DDBJ databases">
        <authorList>
            <person name="Nguyen H.D."/>
            <person name="Samba Siva P."/>
            <person name="Cullis J."/>
            <person name="Levesque C.A."/>
            <person name="Hambleton S."/>
        </authorList>
    </citation>
    <scope>NUCLEOTIDE SEQUENCE</scope>
    <source>
        <strain evidence="7">DAOMC 236426</strain>
    </source>
</reference>
<dbReference type="GO" id="GO:0008270">
    <property type="term" value="F:zinc ion binding"/>
    <property type="evidence" value="ECO:0007669"/>
    <property type="project" value="UniProtKB-KW"/>
</dbReference>
<reference evidence="7" key="2">
    <citation type="journal article" date="2019" name="IMA Fungus">
        <title>Genome sequencing and comparison of five Tilletia species to identify candidate genes for the detection of regulated species infecting wheat.</title>
        <authorList>
            <person name="Nguyen H.D.T."/>
            <person name="Sultana T."/>
            <person name="Kesanakurti P."/>
            <person name="Hambleton S."/>
        </authorList>
    </citation>
    <scope>NUCLEOTIDE SEQUENCE</scope>
    <source>
        <strain evidence="7">DAOMC 236426</strain>
    </source>
</reference>
<evidence type="ECO:0008006" key="9">
    <source>
        <dbReference type="Google" id="ProtNLM"/>
    </source>
</evidence>
<keyword evidence="8" id="KW-1185">Reference proteome</keyword>
<feature type="region of interest" description="Disordered" evidence="6">
    <location>
        <begin position="749"/>
        <end position="790"/>
    </location>
</feature>
<dbReference type="AlphaFoldDB" id="A0A8X7MJW1"/>
<dbReference type="EMBL" id="LWDE02002046">
    <property type="protein sequence ID" value="KAE8238570.1"/>
    <property type="molecule type" value="Genomic_DNA"/>
</dbReference>
<evidence type="ECO:0000256" key="1">
    <source>
        <dbReference type="ARBA" id="ARBA00004123"/>
    </source>
</evidence>
<keyword evidence="4" id="KW-0862">Zinc</keyword>
<dbReference type="InterPro" id="IPR052035">
    <property type="entry name" value="ZnF_BED_domain_contain"/>
</dbReference>
<proteinExistence type="predicted"/>
<feature type="compositionally biased region" description="Basic and acidic residues" evidence="6">
    <location>
        <begin position="198"/>
        <end position="212"/>
    </location>
</feature>
<comment type="subcellular location">
    <subcellularLocation>
        <location evidence="1">Nucleus</location>
    </subcellularLocation>
</comment>
<dbReference type="SUPFAM" id="SSF53098">
    <property type="entry name" value="Ribonuclease H-like"/>
    <property type="match status" value="1"/>
</dbReference>
<dbReference type="PANTHER" id="PTHR46481">
    <property type="entry name" value="ZINC FINGER BED DOMAIN-CONTAINING PROTEIN 4"/>
    <property type="match status" value="1"/>
</dbReference>
<gene>
    <name evidence="7" type="ORF">A4X06_0g8709</name>
</gene>
<dbReference type="GO" id="GO:0005634">
    <property type="term" value="C:nucleus"/>
    <property type="evidence" value="ECO:0007669"/>
    <property type="project" value="UniProtKB-SubCell"/>
</dbReference>
<evidence type="ECO:0000256" key="3">
    <source>
        <dbReference type="ARBA" id="ARBA00022771"/>
    </source>
</evidence>
<name>A0A8X7MJW1_9BASI</name>
<keyword evidence="2" id="KW-0479">Metal-binding</keyword>
<dbReference type="Proteomes" id="UP000077684">
    <property type="component" value="Unassembled WGS sequence"/>
</dbReference>
<organism evidence="7 8">
    <name type="scientific">Tilletia controversa</name>
    <name type="common">dwarf bunt fungus</name>
    <dbReference type="NCBI Taxonomy" id="13291"/>
    <lineage>
        <taxon>Eukaryota</taxon>
        <taxon>Fungi</taxon>
        <taxon>Dikarya</taxon>
        <taxon>Basidiomycota</taxon>
        <taxon>Ustilaginomycotina</taxon>
        <taxon>Exobasidiomycetes</taxon>
        <taxon>Tilletiales</taxon>
        <taxon>Tilletiaceae</taxon>
        <taxon>Tilletia</taxon>
    </lineage>
</organism>
<evidence type="ECO:0000313" key="8">
    <source>
        <dbReference type="Proteomes" id="UP000077684"/>
    </source>
</evidence>
<keyword evidence="5" id="KW-0539">Nucleus</keyword>
<feature type="compositionally biased region" description="Low complexity" evidence="6">
    <location>
        <begin position="111"/>
        <end position="126"/>
    </location>
</feature>
<feature type="region of interest" description="Disordered" evidence="6">
    <location>
        <begin position="101"/>
        <end position="339"/>
    </location>
</feature>
<feature type="region of interest" description="Disordered" evidence="6">
    <location>
        <begin position="659"/>
        <end position="689"/>
    </location>
</feature>
<feature type="compositionally biased region" description="Basic residues" evidence="6">
    <location>
        <begin position="188"/>
        <end position="197"/>
    </location>
</feature>
<feature type="compositionally biased region" description="Polar residues" evidence="6">
    <location>
        <begin position="281"/>
        <end position="290"/>
    </location>
</feature>
<feature type="compositionally biased region" description="Basic and acidic residues" evidence="6">
    <location>
        <begin position="306"/>
        <end position="322"/>
    </location>
</feature>
<keyword evidence="3" id="KW-0863">Zinc-finger</keyword>
<evidence type="ECO:0000313" key="7">
    <source>
        <dbReference type="EMBL" id="KAE8238570.1"/>
    </source>
</evidence>
<feature type="compositionally biased region" description="Polar residues" evidence="6">
    <location>
        <begin position="667"/>
        <end position="689"/>
    </location>
</feature>
<dbReference type="PANTHER" id="PTHR46481:SF10">
    <property type="entry name" value="ZINC FINGER BED DOMAIN-CONTAINING PROTEIN 39"/>
    <property type="match status" value="1"/>
</dbReference>
<dbReference type="InterPro" id="IPR012337">
    <property type="entry name" value="RNaseH-like_sf"/>
</dbReference>
<evidence type="ECO:0000256" key="4">
    <source>
        <dbReference type="ARBA" id="ARBA00022833"/>
    </source>
</evidence>
<accession>A0A8X7MJW1</accession>
<feature type="compositionally biased region" description="Basic and acidic residues" evidence="6">
    <location>
        <begin position="162"/>
        <end position="176"/>
    </location>
</feature>
<evidence type="ECO:0000256" key="2">
    <source>
        <dbReference type="ARBA" id="ARBA00022723"/>
    </source>
</evidence>
<protein>
    <recommendedName>
        <fullName evidence="9">BED-type domain-containing protein</fullName>
    </recommendedName>
</protein>
<sequence length="978" mass="108726">MPTFEQECTLFEVALGRWFNKWTEEKMAEEIQNLDLNFLDSSIWTQFIQLNTQGFQEGNPSLLKDVGLSNNCEDEDIRGLFQKLLDTPNEDAMQQSMRELESIKKARSQGASTPAPRAASNASASRAARKDPASKPPPPSTTTEAGASSFQGGPRRSVRKLNVADDQSRHRARHDDDDQESDEDHGRTSKAKQKKARQQSDGKEVHVDDRGSGKQTAIPVSDSDDASRTPLSKRKKRQLDDDDAPPYKRAAGNKRSSFSRKGADEDTEEDPMDQEEDSRDFNQPSSSKSTAGDKKRPFHPNPSTPARDRQTSAVDPIEKTDTDTDDSANDGGDRGCGSEEIRSLRDDCKRRLPKLKKGEKTEWRYAALNKVRSMTLLYYFDLLSRKEGNPKPGKKDRMIYTWRCRCCLKCLDHPVGQTGNLVAHIRGTQLRGTCPSREKPQTPGVDPYVEESGGELKPAPTGVPASKSRASIAATSYHGADTTERLYGSQDINAPLVRRLALINVVENTLPFEFVKSPSNVQLFKAVDARSVSTLQPAHTVRSDLDELHNALKQVVKARIENNDSLMSLQFDAWKNSFQHSFVTVIASYIDTDWDYQEHVLSFSVLKKNYTAATFAKHIAEILEEYGLAHKWAGTISCDSGTTMQRTVDLLEDHIKSKGLQDRNPEIEQNNNVRFPSSFPDATQRQSGQWTTQENKVLAMDHHILLAVRAGFQAFGITLKTKTQQKVLALRPAPILDAQDSAAGANDAIGAADHAPDTDDDLTDDEDEDEDEDIEDDAYGASGYPLSDDGGGPGAADDVLYVVSAKPQTAMSVLERFVHAVRRTKRSQKQFRNCMEQVYRNDPDKKAAPLPPKPKVTRWNSYLEMVEAALNIRDAIDEHCTKNLESGDKDVGSCFLSPEKWKVLESLQQIFTLVNDVIKDMEAKNGTLCKLLDNYASLMTEIDSIRSTLSAASDDEESSETIVLLSSHVCFTLSIDAL</sequence>
<feature type="compositionally biased region" description="Acidic residues" evidence="6">
    <location>
        <begin position="758"/>
        <end position="778"/>
    </location>
</feature>